<dbReference type="InterPro" id="IPR052701">
    <property type="entry name" value="GAG_Ulvan_Degrading_Sulfatases"/>
</dbReference>
<dbReference type="HOGENOM" id="CLU_006332_14_1_2"/>
<dbReference type="InterPro" id="IPR000917">
    <property type="entry name" value="Sulfatase_N"/>
</dbReference>
<dbReference type="InterPro" id="IPR017850">
    <property type="entry name" value="Alkaline_phosphatase_core_sf"/>
</dbReference>
<name>F8DD57_HALXS</name>
<dbReference type="PANTHER" id="PTHR43751:SF3">
    <property type="entry name" value="SULFATASE N-TERMINAL DOMAIN-CONTAINING PROTEIN"/>
    <property type="match status" value="1"/>
</dbReference>
<feature type="compositionally biased region" description="Basic and acidic residues" evidence="1">
    <location>
        <begin position="392"/>
        <end position="405"/>
    </location>
</feature>
<feature type="region of interest" description="Disordered" evidence="1">
    <location>
        <begin position="392"/>
        <end position="413"/>
    </location>
</feature>
<dbReference type="SUPFAM" id="SSF53649">
    <property type="entry name" value="Alkaline phosphatase-like"/>
    <property type="match status" value="1"/>
</dbReference>
<accession>F8DD57</accession>
<dbReference type="CDD" id="cd16148">
    <property type="entry name" value="sulfatase_like"/>
    <property type="match status" value="1"/>
</dbReference>
<dbReference type="RefSeq" id="WP_013875672.1">
    <property type="nucleotide sequence ID" value="NC_015658.1"/>
</dbReference>
<geneLocation type="plasmid" evidence="3 4">
    <name>pHALXA01</name>
</geneLocation>
<evidence type="ECO:0000313" key="4">
    <source>
        <dbReference type="Proteomes" id="UP000006794"/>
    </source>
</evidence>
<sequence length="427" mass="47894">MTDTCDHVILLSADALRADHLSCYGYHRETTPVLDDLAAESLRFTRAYSASSHTREAVPALLTGEYPDTAIDSDYRLATETIASTLSESGFATGGFHSNPFVSRAYGFDRGFDEFDDDLHFGKHKLVALAQRALDKVRNRHYARAEEINERSLAWIDSVDGTDPFFLWNHYMDTHGPYEPPETYQRQYYGETVSDSKAQSLYQRAIDDPDSITEAERQLLIDLYDAEIRYNDERIGEFLASLRERDLLERSLLIVTADHGDAFGEHGYYEHPRYLHDEITHVPLIVRPPGGADETTVSTPVSTLSIAPTIQQSVGISSDGQSLLSTDADDVESDQPVFSQARGEGDHDHVRRYAIRTANGACFCERNQDTGALEFSACTDPSLRDELESHIKKRVQQRDDGKTAEADVDGDVDEEIEHRLSALGYKD</sequence>
<keyword evidence="3" id="KW-0614">Plasmid</keyword>
<dbReference type="Gene3D" id="3.40.720.10">
    <property type="entry name" value="Alkaline Phosphatase, subunit A"/>
    <property type="match status" value="1"/>
</dbReference>
<evidence type="ECO:0000256" key="1">
    <source>
        <dbReference type="SAM" id="MobiDB-lite"/>
    </source>
</evidence>
<gene>
    <name evidence="3" type="ordered locus">Halxa_0341</name>
</gene>
<proteinExistence type="predicted"/>
<dbReference type="OrthoDB" id="154954at2157"/>
<dbReference type="EMBL" id="CP002840">
    <property type="protein sequence ID" value="AEH38944.1"/>
    <property type="molecule type" value="Genomic_DNA"/>
</dbReference>
<dbReference type="AlphaFoldDB" id="F8DD57"/>
<reference evidence="4" key="1">
    <citation type="journal article" date="2012" name="Stand. Genomic Sci.">
        <title>Complete genome sequence of Halopiger xanaduensis type strain (SH-6(T)).</title>
        <authorList>
            <person name="Anderson I."/>
            <person name="Tindall B.J."/>
            <person name="Rohde M."/>
            <person name="Lucas S."/>
            <person name="Han J."/>
            <person name="Lapidus A."/>
            <person name="Cheng J.F."/>
            <person name="Goodwin L."/>
            <person name="Pitluck S."/>
            <person name="Peters L."/>
            <person name="Pati A."/>
            <person name="Mikhailova N."/>
            <person name="Pagani I."/>
            <person name="Teshima H."/>
            <person name="Han C."/>
            <person name="Tapia R."/>
            <person name="Land M."/>
            <person name="Woyke T."/>
            <person name="Klenk H.P."/>
            <person name="Kyrpides N."/>
            <person name="Ivanova N."/>
        </authorList>
    </citation>
    <scope>NUCLEOTIDE SEQUENCE [LARGE SCALE GENOMIC DNA]</scope>
    <source>
        <strain evidence="4">DSM 18323 / JCM 14033 / SH-6</strain>
        <plasmid evidence="4">Plasmid pHALXA01</plasmid>
    </source>
</reference>
<evidence type="ECO:0000313" key="3">
    <source>
        <dbReference type="EMBL" id="AEH38944.1"/>
    </source>
</evidence>
<dbReference type="Pfam" id="PF00884">
    <property type="entry name" value="Sulfatase"/>
    <property type="match status" value="1"/>
</dbReference>
<dbReference type="GeneID" id="10795212"/>
<organism evidence="3 4">
    <name type="scientific">Halopiger xanaduensis (strain DSM 18323 / JCM 14033 / SH-6)</name>
    <dbReference type="NCBI Taxonomy" id="797210"/>
    <lineage>
        <taxon>Archaea</taxon>
        <taxon>Methanobacteriati</taxon>
        <taxon>Methanobacteriota</taxon>
        <taxon>Stenosarchaea group</taxon>
        <taxon>Halobacteria</taxon>
        <taxon>Halobacteriales</taxon>
        <taxon>Natrialbaceae</taxon>
        <taxon>Halopiger</taxon>
    </lineage>
</organism>
<dbReference type="KEGG" id="hxa:Halxa_0341"/>
<evidence type="ECO:0000259" key="2">
    <source>
        <dbReference type="Pfam" id="PF00884"/>
    </source>
</evidence>
<keyword evidence="4" id="KW-1185">Reference proteome</keyword>
<dbReference type="PANTHER" id="PTHR43751">
    <property type="entry name" value="SULFATASE"/>
    <property type="match status" value="1"/>
</dbReference>
<protein>
    <submittedName>
        <fullName evidence="3">Sulfatase</fullName>
    </submittedName>
</protein>
<dbReference type="Proteomes" id="UP000006794">
    <property type="component" value="Plasmid pHALXA01"/>
</dbReference>
<feature type="domain" description="Sulfatase N-terminal" evidence="2">
    <location>
        <begin position="7"/>
        <end position="315"/>
    </location>
</feature>